<dbReference type="AlphaFoldDB" id="T1HMK1"/>
<accession>T1HMK1</accession>
<dbReference type="InterPro" id="IPR015449">
    <property type="entry name" value="K_chnl_Ca-activ_SK"/>
</dbReference>
<dbReference type="VEuPathDB" id="VectorBase:RPRC005275"/>
<dbReference type="GO" id="GO:0016020">
    <property type="term" value="C:membrane"/>
    <property type="evidence" value="ECO:0007669"/>
    <property type="project" value="InterPro"/>
</dbReference>
<keyword evidence="2" id="KW-1185">Reference proteome</keyword>
<dbReference type="STRING" id="13249.T1HMK1"/>
<evidence type="ECO:0000313" key="1">
    <source>
        <dbReference type="EnsemblMetazoa" id="RPRC005275-PA"/>
    </source>
</evidence>
<protein>
    <submittedName>
        <fullName evidence="1">Uncharacterized protein</fullName>
    </submittedName>
</protein>
<dbReference type="GO" id="GO:0016286">
    <property type="term" value="F:small conductance calcium-activated potassium channel activity"/>
    <property type="evidence" value="ECO:0007669"/>
    <property type="project" value="InterPro"/>
</dbReference>
<dbReference type="EMBL" id="ACPB03015245">
    <property type="status" value="NOT_ANNOTATED_CDS"/>
    <property type="molecule type" value="Genomic_DNA"/>
</dbReference>
<dbReference type="HOGENOM" id="CLU_2760954_0_0_1"/>
<sequence>MLAEKLLSWEIIFKASTQKNGIKLALPKTIAVSHESFYSSALKTLISVSTVILLGLIVAYHALEVQEYHN</sequence>
<evidence type="ECO:0000313" key="2">
    <source>
        <dbReference type="Proteomes" id="UP000015103"/>
    </source>
</evidence>
<reference evidence="1" key="1">
    <citation type="submission" date="2015-05" db="UniProtKB">
        <authorList>
            <consortium name="EnsemblMetazoa"/>
        </authorList>
    </citation>
    <scope>IDENTIFICATION</scope>
</reference>
<proteinExistence type="predicted"/>
<organism evidence="1 2">
    <name type="scientific">Rhodnius prolixus</name>
    <name type="common">Triatomid bug</name>
    <dbReference type="NCBI Taxonomy" id="13249"/>
    <lineage>
        <taxon>Eukaryota</taxon>
        <taxon>Metazoa</taxon>
        <taxon>Ecdysozoa</taxon>
        <taxon>Arthropoda</taxon>
        <taxon>Hexapoda</taxon>
        <taxon>Insecta</taxon>
        <taxon>Pterygota</taxon>
        <taxon>Neoptera</taxon>
        <taxon>Paraneoptera</taxon>
        <taxon>Hemiptera</taxon>
        <taxon>Heteroptera</taxon>
        <taxon>Panheteroptera</taxon>
        <taxon>Cimicomorpha</taxon>
        <taxon>Reduviidae</taxon>
        <taxon>Triatominae</taxon>
        <taxon>Rhodnius</taxon>
    </lineage>
</organism>
<dbReference type="Proteomes" id="UP000015103">
    <property type="component" value="Unassembled WGS sequence"/>
</dbReference>
<dbReference type="EnsemblMetazoa" id="RPRC005275-RA">
    <property type="protein sequence ID" value="RPRC005275-PA"/>
    <property type="gene ID" value="RPRC005275"/>
</dbReference>
<name>T1HMK1_RHOPR</name>
<dbReference type="InParanoid" id="T1HMK1"/>
<dbReference type="Pfam" id="PF03530">
    <property type="entry name" value="SK_channel"/>
    <property type="match status" value="1"/>
</dbReference>